<evidence type="ECO:0000313" key="3">
    <source>
        <dbReference type="EMBL" id="MBO1041175.1"/>
    </source>
</evidence>
<dbReference type="PANTHER" id="PTHR48081">
    <property type="entry name" value="AB HYDROLASE SUPERFAMILY PROTEIN C4A8.06C"/>
    <property type="match status" value="1"/>
</dbReference>
<evidence type="ECO:0000256" key="1">
    <source>
        <dbReference type="ARBA" id="ARBA00022801"/>
    </source>
</evidence>
<accession>A0ABS3K2M6</accession>
<dbReference type="Proteomes" id="UP000718278">
    <property type="component" value="Unassembled WGS sequence"/>
</dbReference>
<dbReference type="Pfam" id="PF20434">
    <property type="entry name" value="BD-FAE"/>
    <property type="match status" value="1"/>
</dbReference>
<reference evidence="3 4" key="1">
    <citation type="submission" date="2020-10" db="EMBL/GenBank/DDBJ databases">
        <title>Genomic characterization of underground lake bacteria from Wind Cave National Park: Insight into the archetypical LuxI/LuxR and identification of LuxR solos.</title>
        <authorList>
            <person name="Wengert P.C."/>
            <person name="Savka M.A."/>
        </authorList>
    </citation>
    <scope>NUCLEOTIDE SEQUENCE [LARGE SCALE GENOMIC DNA]</scope>
    <source>
        <strain evidence="3 4">SD316</strain>
    </source>
</reference>
<dbReference type="Gene3D" id="3.40.50.1820">
    <property type="entry name" value="alpha/beta hydrolase"/>
    <property type="match status" value="1"/>
</dbReference>
<comment type="caution">
    <text evidence="3">The sequence shown here is derived from an EMBL/GenBank/DDBJ whole genome shotgun (WGS) entry which is preliminary data.</text>
</comment>
<keyword evidence="1 3" id="KW-0378">Hydrolase</keyword>
<organism evidence="3 4">
    <name type="scientific">Brucella pituitosa</name>
    <dbReference type="NCBI Taxonomy" id="571256"/>
    <lineage>
        <taxon>Bacteria</taxon>
        <taxon>Pseudomonadati</taxon>
        <taxon>Pseudomonadota</taxon>
        <taxon>Alphaproteobacteria</taxon>
        <taxon>Hyphomicrobiales</taxon>
        <taxon>Brucellaceae</taxon>
        <taxon>Brucella/Ochrobactrum group</taxon>
        <taxon>Brucella</taxon>
    </lineage>
</organism>
<evidence type="ECO:0000313" key="4">
    <source>
        <dbReference type="Proteomes" id="UP000718278"/>
    </source>
</evidence>
<sequence>MNRVELDRAYNNSEAVADSAERLTAMTERSRQFRAQHCHRLDLRYGERERNRIDLFHCGRTDAPLLVFVHGGYWQRNNKEMFACLAAGPLSAGFDVAMIGYTLCPDIAMPDLVDEIEMSIAWLRLNATQIGIGINRILVSGWSAGAHLAATVMSRVQFDGALLISGIYDLTPCRLNYLNSALQLTATDVHRFSPIKHVVSSVCPMTIAYGSEELPELRRQSVDYSSRLREAGVAPTLKPLVHNHFSILTEYENRSGKLVLALEKMIA</sequence>
<evidence type="ECO:0000259" key="2">
    <source>
        <dbReference type="Pfam" id="PF20434"/>
    </source>
</evidence>
<protein>
    <submittedName>
        <fullName evidence="3">Alpha/beta hydrolase</fullName>
    </submittedName>
</protein>
<dbReference type="InterPro" id="IPR029058">
    <property type="entry name" value="AB_hydrolase_fold"/>
</dbReference>
<name>A0ABS3K2M6_9HYPH</name>
<feature type="domain" description="BD-FAE-like" evidence="2">
    <location>
        <begin position="60"/>
        <end position="152"/>
    </location>
</feature>
<proteinExistence type="predicted"/>
<dbReference type="InterPro" id="IPR049492">
    <property type="entry name" value="BD-FAE-like_dom"/>
</dbReference>
<dbReference type="GO" id="GO:0016787">
    <property type="term" value="F:hydrolase activity"/>
    <property type="evidence" value="ECO:0007669"/>
    <property type="project" value="UniProtKB-KW"/>
</dbReference>
<dbReference type="EMBL" id="JADIJS010000003">
    <property type="protein sequence ID" value="MBO1041175.1"/>
    <property type="molecule type" value="Genomic_DNA"/>
</dbReference>
<gene>
    <name evidence="3" type="ORF">IPV26_16015</name>
</gene>
<dbReference type="InterPro" id="IPR050300">
    <property type="entry name" value="GDXG_lipolytic_enzyme"/>
</dbReference>
<dbReference type="SUPFAM" id="SSF53474">
    <property type="entry name" value="alpha/beta-Hydrolases"/>
    <property type="match status" value="1"/>
</dbReference>
<dbReference type="PANTHER" id="PTHR48081:SF33">
    <property type="entry name" value="KYNURENINE FORMAMIDASE"/>
    <property type="match status" value="1"/>
</dbReference>
<keyword evidence="4" id="KW-1185">Reference proteome</keyword>